<evidence type="ECO:0000313" key="2">
    <source>
        <dbReference type="Proteomes" id="UP001054252"/>
    </source>
</evidence>
<dbReference type="PANTHER" id="PTHR34808:SF6">
    <property type="match status" value="1"/>
</dbReference>
<protein>
    <submittedName>
        <fullName evidence="1">Uncharacterized protein</fullName>
    </submittedName>
</protein>
<dbReference type="AlphaFoldDB" id="A0AAV5HXX1"/>
<accession>A0AAV5HXX1</accession>
<dbReference type="PANTHER" id="PTHR34808">
    <property type="entry name" value="EXPRESSED PROTEIN"/>
    <property type="match status" value="1"/>
</dbReference>
<organism evidence="1 2">
    <name type="scientific">Rubroshorea leprosula</name>
    <dbReference type="NCBI Taxonomy" id="152421"/>
    <lineage>
        <taxon>Eukaryota</taxon>
        <taxon>Viridiplantae</taxon>
        <taxon>Streptophyta</taxon>
        <taxon>Embryophyta</taxon>
        <taxon>Tracheophyta</taxon>
        <taxon>Spermatophyta</taxon>
        <taxon>Magnoliopsida</taxon>
        <taxon>eudicotyledons</taxon>
        <taxon>Gunneridae</taxon>
        <taxon>Pentapetalae</taxon>
        <taxon>rosids</taxon>
        <taxon>malvids</taxon>
        <taxon>Malvales</taxon>
        <taxon>Dipterocarpaceae</taxon>
        <taxon>Rubroshorea</taxon>
    </lineage>
</organism>
<evidence type="ECO:0000313" key="1">
    <source>
        <dbReference type="EMBL" id="GKU90568.1"/>
    </source>
</evidence>
<reference evidence="1 2" key="1">
    <citation type="journal article" date="2021" name="Commun. Biol.">
        <title>The genome of Shorea leprosula (Dipterocarpaceae) highlights the ecological relevance of drought in aseasonal tropical rainforests.</title>
        <authorList>
            <person name="Ng K.K.S."/>
            <person name="Kobayashi M.J."/>
            <person name="Fawcett J.A."/>
            <person name="Hatakeyama M."/>
            <person name="Paape T."/>
            <person name="Ng C.H."/>
            <person name="Ang C.C."/>
            <person name="Tnah L.H."/>
            <person name="Lee C.T."/>
            <person name="Nishiyama T."/>
            <person name="Sese J."/>
            <person name="O'Brien M.J."/>
            <person name="Copetti D."/>
            <person name="Mohd Noor M.I."/>
            <person name="Ong R.C."/>
            <person name="Putra M."/>
            <person name="Sireger I.Z."/>
            <person name="Indrioko S."/>
            <person name="Kosugi Y."/>
            <person name="Izuno A."/>
            <person name="Isagi Y."/>
            <person name="Lee S.L."/>
            <person name="Shimizu K.K."/>
        </authorList>
    </citation>
    <scope>NUCLEOTIDE SEQUENCE [LARGE SCALE GENOMIC DNA]</scope>
    <source>
        <strain evidence="1">214</strain>
    </source>
</reference>
<dbReference type="Proteomes" id="UP001054252">
    <property type="component" value="Unassembled WGS sequence"/>
</dbReference>
<gene>
    <name evidence="1" type="ORF">SLEP1_g4550</name>
</gene>
<proteinExistence type="predicted"/>
<sequence>MESPSPFAKVLEKQQSIKNEPRTLFEEEMELAREAALEVINNTRKQALKIFLEGLEPIKISPLMPKWESLNFEEVNQEFC</sequence>
<keyword evidence="2" id="KW-1185">Reference proteome</keyword>
<name>A0AAV5HXX1_9ROSI</name>
<comment type="caution">
    <text evidence="1">The sequence shown here is derived from an EMBL/GenBank/DDBJ whole genome shotgun (WGS) entry which is preliminary data.</text>
</comment>
<dbReference type="EMBL" id="BPVZ01000004">
    <property type="protein sequence ID" value="GKU90568.1"/>
    <property type="molecule type" value="Genomic_DNA"/>
</dbReference>